<dbReference type="KEGG" id="rba:RB3809"/>
<evidence type="ECO:0000313" key="1">
    <source>
        <dbReference type="EMBL" id="CAD73418.1"/>
    </source>
</evidence>
<sequence>MSLMLADGDSAKSPLGTNFLSSTFDENQSLDSGRQRERIKRAMTELVFRCL</sequence>
<dbReference type="PATRIC" id="fig|243090.15.peg.1771"/>
<protein>
    <submittedName>
        <fullName evidence="1">Uncharacterized protein</fullName>
    </submittedName>
</protein>
<accession>Q7UTL8</accession>
<dbReference type="EnsemblBacteria" id="CAD73418">
    <property type="protein sequence ID" value="CAD73418"/>
    <property type="gene ID" value="RB3809"/>
</dbReference>
<keyword evidence="2" id="KW-1185">Reference proteome</keyword>
<dbReference type="Proteomes" id="UP000001025">
    <property type="component" value="Chromosome"/>
</dbReference>
<dbReference type="AlphaFoldDB" id="Q7UTL8"/>
<dbReference type="InParanoid" id="Q7UTL8"/>
<proteinExistence type="predicted"/>
<name>Q7UTL8_RHOBA</name>
<evidence type="ECO:0000313" key="2">
    <source>
        <dbReference type="Proteomes" id="UP000001025"/>
    </source>
</evidence>
<organism evidence="1 2">
    <name type="scientific">Rhodopirellula baltica (strain DSM 10527 / NCIMB 13988 / SH1)</name>
    <dbReference type="NCBI Taxonomy" id="243090"/>
    <lineage>
        <taxon>Bacteria</taxon>
        <taxon>Pseudomonadati</taxon>
        <taxon>Planctomycetota</taxon>
        <taxon>Planctomycetia</taxon>
        <taxon>Pirellulales</taxon>
        <taxon>Pirellulaceae</taxon>
        <taxon>Rhodopirellula</taxon>
    </lineage>
</organism>
<dbReference type="EMBL" id="BX294139">
    <property type="protein sequence ID" value="CAD73418.1"/>
    <property type="molecule type" value="Genomic_DNA"/>
</dbReference>
<gene>
    <name evidence="1" type="ordered locus">RB3809</name>
</gene>
<dbReference type="HOGENOM" id="CLU_3103142_0_0_0"/>
<reference evidence="1 2" key="1">
    <citation type="journal article" date="2003" name="Proc. Natl. Acad. Sci. U.S.A.">
        <title>Complete genome sequence of the marine planctomycete Pirellula sp. strain 1.</title>
        <authorList>
            <person name="Gloeckner F.O."/>
            <person name="Kube M."/>
            <person name="Bauer M."/>
            <person name="Teeling H."/>
            <person name="Lombardot T."/>
            <person name="Ludwig W."/>
            <person name="Gade D."/>
            <person name="Beck A."/>
            <person name="Borzym K."/>
            <person name="Heitmann K."/>
            <person name="Rabus R."/>
            <person name="Schlesner H."/>
            <person name="Amann R."/>
            <person name="Reinhardt R."/>
        </authorList>
    </citation>
    <scope>NUCLEOTIDE SEQUENCE [LARGE SCALE GENOMIC DNA]</scope>
    <source>
        <strain evidence="2">DSM 10527 / NCIMB 13988 / SH1</strain>
    </source>
</reference>